<keyword evidence="2" id="KW-1185">Reference proteome</keyword>
<dbReference type="eggNOG" id="COG3391">
    <property type="taxonomic scope" value="Bacteria"/>
</dbReference>
<evidence type="ECO:0000313" key="2">
    <source>
        <dbReference type="Proteomes" id="UP000006050"/>
    </source>
</evidence>
<sequence>MVVKLLISIIFVLANNFFSPLQSFLKWALLIKKQKYVFKKKLIPVIFIFIFSCNDQDYGKFILKELDEIVVPVNDFALSNPGMISIYDSDSGEHVMIYNHVINKLQISEFPSGKLKLNIPLEFESEKRTKRFTGGTLIAEDSIFVTFYPPSLGMINFKGDLTFEQKLPESNYRVSHIGNGSMIPLFKSNGRIYGAQPFLMDHHRMSKEDVQKQQLVYSVSLEEDGAAWHEVFYSPTYWDEGKKLSYFSWAKRGDLIYISPFYDHQIQVFDTKTNQVVNVKTVKSSQVDNFNVVNQMPENESKSVIATLESGQYETFLYDKYRDVFYRVFLPPYPIEKQYEIEELRLMERSRPKTGIMVLDADLNILSEHIFDLFQVHSSDNFLVGKEGLYVSTNNMNSPSFTDDQMSYVKLKLDQ</sequence>
<proteinExistence type="predicted"/>
<gene>
    <name evidence="1" type="ordered locus">Belba_1552</name>
</gene>
<accession>I3Z4J6</accession>
<dbReference type="HOGENOM" id="CLU_059185_0_0_10"/>
<organism evidence="1 2">
    <name type="scientific">Belliella baltica (strain DSM 15883 / CIP 108006 / LMG 21964 / BA134)</name>
    <dbReference type="NCBI Taxonomy" id="866536"/>
    <lineage>
        <taxon>Bacteria</taxon>
        <taxon>Pseudomonadati</taxon>
        <taxon>Bacteroidota</taxon>
        <taxon>Cytophagia</taxon>
        <taxon>Cytophagales</taxon>
        <taxon>Cyclobacteriaceae</taxon>
        <taxon>Belliella</taxon>
    </lineage>
</organism>
<dbReference type="AlphaFoldDB" id="I3Z4J6"/>
<evidence type="ECO:0000313" key="1">
    <source>
        <dbReference type="EMBL" id="AFL84164.1"/>
    </source>
</evidence>
<dbReference type="Pfam" id="PF13970">
    <property type="entry name" value="DUF4221"/>
    <property type="match status" value="1"/>
</dbReference>
<reference evidence="2" key="1">
    <citation type="submission" date="2012-06" db="EMBL/GenBank/DDBJ databases">
        <title>The complete genome of Belliella baltica DSM 15883.</title>
        <authorList>
            <person name="Lucas S."/>
            <person name="Copeland A."/>
            <person name="Lapidus A."/>
            <person name="Goodwin L."/>
            <person name="Pitluck S."/>
            <person name="Peters L."/>
            <person name="Mikhailova N."/>
            <person name="Davenport K."/>
            <person name="Kyrpides N."/>
            <person name="Mavromatis K."/>
            <person name="Pagani I."/>
            <person name="Ivanova N."/>
            <person name="Ovchinnikova G."/>
            <person name="Zeytun A."/>
            <person name="Detter J.C."/>
            <person name="Han C."/>
            <person name="Land M."/>
            <person name="Hauser L."/>
            <person name="Markowitz V."/>
            <person name="Cheng J.-F."/>
            <person name="Hugenholtz P."/>
            <person name="Woyke T."/>
            <person name="Wu D."/>
            <person name="Tindall B."/>
            <person name="Pomrenke H."/>
            <person name="Brambilla E."/>
            <person name="Klenk H.-P."/>
            <person name="Eisen J.A."/>
        </authorList>
    </citation>
    <scope>NUCLEOTIDE SEQUENCE [LARGE SCALE GENOMIC DNA]</scope>
    <source>
        <strain evidence="2">DSM 15883 / CIP 108006 / LMG 21964 / BA134</strain>
    </source>
</reference>
<dbReference type="InterPro" id="IPR025316">
    <property type="entry name" value="DUF4221"/>
</dbReference>
<dbReference type="STRING" id="866536.Belba_1552"/>
<dbReference type="EMBL" id="CP003281">
    <property type="protein sequence ID" value="AFL84164.1"/>
    <property type="molecule type" value="Genomic_DNA"/>
</dbReference>
<dbReference type="KEGG" id="bbd:Belba_1552"/>
<dbReference type="PATRIC" id="fig|866536.3.peg.1609"/>
<protein>
    <recommendedName>
        <fullName evidence="3">DUF4221 domain-containing protein</fullName>
    </recommendedName>
</protein>
<evidence type="ECO:0008006" key="3">
    <source>
        <dbReference type="Google" id="ProtNLM"/>
    </source>
</evidence>
<dbReference type="Proteomes" id="UP000006050">
    <property type="component" value="Chromosome"/>
</dbReference>
<dbReference type="OrthoDB" id="836114at2"/>
<name>I3Z4J6_BELBD</name>